<name>A0ABX6V7M9_9GAMM</name>
<protein>
    <submittedName>
        <fullName evidence="7">Mercuric reductase</fullName>
    </submittedName>
</protein>
<comment type="cofactor">
    <cofactor evidence="1">
        <name>FAD</name>
        <dbReference type="ChEBI" id="CHEBI:57692"/>
    </cofactor>
</comment>
<dbReference type="Pfam" id="PF07992">
    <property type="entry name" value="Pyr_redox_2"/>
    <property type="match status" value="1"/>
</dbReference>
<feature type="domain" description="Pyridine nucleotide-disulphide oxidoreductase dimerisation" evidence="5">
    <location>
        <begin position="358"/>
        <end position="462"/>
    </location>
</feature>
<dbReference type="Proteomes" id="UP000316416">
    <property type="component" value="Chromosome"/>
</dbReference>
<evidence type="ECO:0000259" key="6">
    <source>
        <dbReference type="Pfam" id="PF07992"/>
    </source>
</evidence>
<keyword evidence="8" id="KW-1185">Reference proteome</keyword>
<comment type="similarity">
    <text evidence="2">Belongs to the class-I pyridine nucleotide-disulfide oxidoreductase family.</text>
</comment>
<dbReference type="InterPro" id="IPR004099">
    <property type="entry name" value="Pyr_nucl-diS_OxRdtase_dimer"/>
</dbReference>
<dbReference type="PANTHER" id="PTHR43014">
    <property type="entry name" value="MERCURIC REDUCTASE"/>
    <property type="match status" value="1"/>
</dbReference>
<evidence type="ECO:0000256" key="2">
    <source>
        <dbReference type="ARBA" id="ARBA00007532"/>
    </source>
</evidence>
<dbReference type="PANTHER" id="PTHR43014:SF2">
    <property type="entry name" value="MERCURIC REDUCTASE"/>
    <property type="match status" value="1"/>
</dbReference>
<dbReference type="PIRSF" id="PIRSF000350">
    <property type="entry name" value="Mercury_reductase_MerA"/>
    <property type="match status" value="1"/>
</dbReference>
<sequence>MRKQYDLIWIGTGQATMSILPRALAAGKKVAVIEADKFGGTCVNSGCTPTKTLVAAARAIFQAKRGDDFGFSIGELNVDFKKVMAPQIFARNRANKGIEFSLSQHPNCTVFKGLGQFVDEHTVSVAGQVLAGEYIVINVGSRARDVDTPGASSVQWLNNHSLLDLKELPEHLAIVGGSYIGLEFAQIFRRFGSKVTVFERGPQLMFREDQDVALIAEDVLKSEGIDIVYQSHVCQVSALLQGEQEKVHIQYKHEGEDKSLDTSHILFAIGREPNSDRLNLSNANIQMNSRGFIEVNEVVQTNQPHIYAIGDVNGQGAFTHTSVNDGEIFWDHYSCLVGLNKEHPELDRTLATRNMIYAMFIDPPLARIGMNETEARKTEKNILIATLPMERIARAREKQETKGIVKILIDKQSEQIVGATVFGTGGDEVIGVFAAFMQTKMSYKHLRRTVFPHPTVGELMPWILDDLTLLKKHN</sequence>
<evidence type="ECO:0000313" key="8">
    <source>
        <dbReference type="Proteomes" id="UP000316416"/>
    </source>
</evidence>
<dbReference type="InterPro" id="IPR016156">
    <property type="entry name" value="FAD/NAD-linked_Rdtase_dimer_sf"/>
</dbReference>
<dbReference type="Pfam" id="PF02852">
    <property type="entry name" value="Pyr_redox_dim"/>
    <property type="match status" value="1"/>
</dbReference>
<keyword evidence="4" id="KW-0274">FAD</keyword>
<reference evidence="7" key="1">
    <citation type="submission" date="2021-07" db="EMBL/GenBank/DDBJ databases">
        <title>Shewanella sp. YLB-07 whole genome sequence.</title>
        <authorList>
            <person name="Yu L."/>
        </authorList>
    </citation>
    <scope>NUCLEOTIDE SEQUENCE</scope>
    <source>
        <strain evidence="7">YLB-08</strain>
    </source>
</reference>
<dbReference type="PRINTS" id="PR00368">
    <property type="entry name" value="FADPNR"/>
</dbReference>
<feature type="domain" description="FAD/NAD(P)-binding" evidence="6">
    <location>
        <begin position="6"/>
        <end position="326"/>
    </location>
</feature>
<dbReference type="Gene3D" id="3.30.390.30">
    <property type="match status" value="1"/>
</dbReference>
<accession>A0ABX6V7M9</accession>
<dbReference type="InterPro" id="IPR023753">
    <property type="entry name" value="FAD/NAD-binding_dom"/>
</dbReference>
<evidence type="ECO:0000256" key="1">
    <source>
        <dbReference type="ARBA" id="ARBA00001974"/>
    </source>
</evidence>
<keyword evidence="3" id="KW-0285">Flavoprotein</keyword>
<gene>
    <name evidence="7" type="ORF">FM038_013435</name>
</gene>
<dbReference type="RefSeq" id="WP_142871008.1">
    <property type="nucleotide sequence ID" value="NZ_CP045503.2"/>
</dbReference>
<dbReference type="EMBL" id="CP045503">
    <property type="protein sequence ID" value="QPG58336.1"/>
    <property type="molecule type" value="Genomic_DNA"/>
</dbReference>
<evidence type="ECO:0000259" key="5">
    <source>
        <dbReference type="Pfam" id="PF02852"/>
    </source>
</evidence>
<dbReference type="SUPFAM" id="SSF51905">
    <property type="entry name" value="FAD/NAD(P)-binding domain"/>
    <property type="match status" value="1"/>
</dbReference>
<evidence type="ECO:0000256" key="4">
    <source>
        <dbReference type="ARBA" id="ARBA00022827"/>
    </source>
</evidence>
<dbReference type="InterPro" id="IPR036188">
    <property type="entry name" value="FAD/NAD-bd_sf"/>
</dbReference>
<dbReference type="SUPFAM" id="SSF55424">
    <property type="entry name" value="FAD/NAD-linked reductases, dimerisation (C-terminal) domain"/>
    <property type="match status" value="1"/>
</dbReference>
<dbReference type="InterPro" id="IPR001100">
    <property type="entry name" value="Pyr_nuc-diS_OxRdtase"/>
</dbReference>
<evidence type="ECO:0000313" key="7">
    <source>
        <dbReference type="EMBL" id="QPG58336.1"/>
    </source>
</evidence>
<proteinExistence type="inferred from homology"/>
<dbReference type="PRINTS" id="PR00411">
    <property type="entry name" value="PNDRDTASEI"/>
</dbReference>
<organism evidence="7 8">
    <name type="scientific">Shewanella eurypsychrophilus</name>
    <dbReference type="NCBI Taxonomy" id="2593656"/>
    <lineage>
        <taxon>Bacteria</taxon>
        <taxon>Pseudomonadati</taxon>
        <taxon>Pseudomonadota</taxon>
        <taxon>Gammaproteobacteria</taxon>
        <taxon>Alteromonadales</taxon>
        <taxon>Shewanellaceae</taxon>
        <taxon>Shewanella</taxon>
    </lineage>
</organism>
<evidence type="ECO:0000256" key="3">
    <source>
        <dbReference type="ARBA" id="ARBA00022630"/>
    </source>
</evidence>
<dbReference type="Gene3D" id="3.50.50.60">
    <property type="entry name" value="FAD/NAD(P)-binding domain"/>
    <property type="match status" value="2"/>
</dbReference>